<name>A0A0A9EMS9_ARUDO</name>
<organism evidence="2">
    <name type="scientific">Arundo donax</name>
    <name type="common">Giant reed</name>
    <name type="synonym">Donax arundinaceus</name>
    <dbReference type="NCBI Taxonomy" id="35708"/>
    <lineage>
        <taxon>Eukaryota</taxon>
        <taxon>Viridiplantae</taxon>
        <taxon>Streptophyta</taxon>
        <taxon>Embryophyta</taxon>
        <taxon>Tracheophyta</taxon>
        <taxon>Spermatophyta</taxon>
        <taxon>Magnoliopsida</taxon>
        <taxon>Liliopsida</taxon>
        <taxon>Poales</taxon>
        <taxon>Poaceae</taxon>
        <taxon>PACMAD clade</taxon>
        <taxon>Arundinoideae</taxon>
        <taxon>Arundineae</taxon>
        <taxon>Arundo</taxon>
    </lineage>
</organism>
<protein>
    <submittedName>
        <fullName evidence="2">Uncharacterized protein</fullName>
    </submittedName>
</protein>
<reference evidence="2" key="2">
    <citation type="journal article" date="2015" name="Data Brief">
        <title>Shoot transcriptome of the giant reed, Arundo donax.</title>
        <authorList>
            <person name="Barrero R.A."/>
            <person name="Guerrero F.D."/>
            <person name="Moolhuijzen P."/>
            <person name="Goolsby J.A."/>
            <person name="Tidwell J."/>
            <person name="Bellgard S.E."/>
            <person name="Bellgard M.I."/>
        </authorList>
    </citation>
    <scope>NUCLEOTIDE SEQUENCE</scope>
    <source>
        <tissue evidence="2">Shoot tissue taken approximately 20 cm above the soil surface</tissue>
    </source>
</reference>
<proteinExistence type="predicted"/>
<reference evidence="2" key="1">
    <citation type="submission" date="2014-09" db="EMBL/GenBank/DDBJ databases">
        <authorList>
            <person name="Magalhaes I.L.F."/>
            <person name="Oliveira U."/>
            <person name="Santos F.R."/>
            <person name="Vidigal T.H.D.A."/>
            <person name="Brescovit A.D."/>
            <person name="Santos A.J."/>
        </authorList>
    </citation>
    <scope>NUCLEOTIDE SEQUENCE</scope>
    <source>
        <tissue evidence="2">Shoot tissue taken approximately 20 cm above the soil surface</tissue>
    </source>
</reference>
<dbReference type="AlphaFoldDB" id="A0A0A9EMS9"/>
<feature type="transmembrane region" description="Helical" evidence="1">
    <location>
        <begin position="13"/>
        <end position="31"/>
    </location>
</feature>
<accession>A0A0A9EMS9</accession>
<keyword evidence="1" id="KW-0472">Membrane</keyword>
<evidence type="ECO:0000256" key="1">
    <source>
        <dbReference type="SAM" id="Phobius"/>
    </source>
</evidence>
<evidence type="ECO:0000313" key="2">
    <source>
        <dbReference type="EMBL" id="JAE01422.1"/>
    </source>
</evidence>
<keyword evidence="1" id="KW-1133">Transmembrane helix</keyword>
<keyword evidence="1" id="KW-0812">Transmembrane</keyword>
<sequence>MNNVVNLKKYCKSHYYILLTRITFNLVTLFIL</sequence>
<dbReference type="EMBL" id="GBRH01196474">
    <property type="protein sequence ID" value="JAE01422.1"/>
    <property type="molecule type" value="Transcribed_RNA"/>
</dbReference>